<dbReference type="RefSeq" id="WP_063480186.1">
    <property type="nucleotide sequence ID" value="NZ_CP147845.1"/>
</dbReference>
<dbReference type="SMART" id="SM00640">
    <property type="entry name" value="Glyco_32"/>
    <property type="match status" value="1"/>
</dbReference>
<dbReference type="Proteomes" id="UP000076796">
    <property type="component" value="Unassembled WGS sequence"/>
</dbReference>
<comment type="caution">
    <text evidence="6">The sequence shown here is derived from an EMBL/GenBank/DDBJ whole genome shotgun (WGS) entry which is preliminary data.</text>
</comment>
<keyword evidence="4" id="KW-0326">Glycosidase</keyword>
<evidence type="ECO:0000313" key="6">
    <source>
        <dbReference type="EMBL" id="KZS44020.1"/>
    </source>
</evidence>
<keyword evidence="7" id="KW-1185">Reference proteome</keyword>
<protein>
    <recommendedName>
        <fullName evidence="2">beta-fructofuranosidase</fullName>
        <ecNumber evidence="2">3.2.1.26</ecNumber>
    </recommendedName>
</protein>
<organism evidence="6 7">
    <name type="scientific">Paenibacillus glucanolyticus</name>
    <dbReference type="NCBI Taxonomy" id="59843"/>
    <lineage>
        <taxon>Bacteria</taxon>
        <taxon>Bacillati</taxon>
        <taxon>Bacillota</taxon>
        <taxon>Bacilli</taxon>
        <taxon>Bacillales</taxon>
        <taxon>Paenibacillaceae</taxon>
        <taxon>Paenibacillus</taxon>
    </lineage>
</organism>
<dbReference type="InterPro" id="IPR051214">
    <property type="entry name" value="GH32_Enzymes"/>
</dbReference>
<dbReference type="EMBL" id="LWMH01000002">
    <property type="protein sequence ID" value="KZS44020.1"/>
    <property type="molecule type" value="Genomic_DNA"/>
</dbReference>
<dbReference type="InterPro" id="IPR001362">
    <property type="entry name" value="Glyco_hydro_32"/>
</dbReference>
<dbReference type="PROSITE" id="PS00609">
    <property type="entry name" value="GLYCOSYL_HYDROL_F32"/>
    <property type="match status" value="1"/>
</dbReference>
<dbReference type="InterPro" id="IPR018053">
    <property type="entry name" value="Glyco_hydro_32_AS"/>
</dbReference>
<dbReference type="Pfam" id="PF00251">
    <property type="entry name" value="Glyco_hydro_32N"/>
    <property type="match status" value="1"/>
</dbReference>
<dbReference type="PANTHER" id="PTHR43101:SF1">
    <property type="entry name" value="BETA-FRUCTOSIDASE"/>
    <property type="match status" value="1"/>
</dbReference>
<dbReference type="PANTHER" id="PTHR43101">
    <property type="entry name" value="BETA-FRUCTOSIDASE"/>
    <property type="match status" value="1"/>
</dbReference>
<evidence type="ECO:0000256" key="3">
    <source>
        <dbReference type="ARBA" id="ARBA00022801"/>
    </source>
</evidence>
<reference evidence="6" key="1">
    <citation type="journal article" date="2016" name="Genome Announc.">
        <title>Draft genomes of two strains of Paenibacillus glucanolyticus with capability to degrade lignocellulose.</title>
        <authorList>
            <person name="Mathews S.L."/>
            <person name="Pawlak J."/>
            <person name="Grunden A.M."/>
        </authorList>
    </citation>
    <scope>NUCLEOTIDE SEQUENCE [LARGE SCALE GENOMIC DNA]</scope>
    <source>
        <strain evidence="6">SLM1</strain>
    </source>
</reference>
<evidence type="ECO:0000256" key="4">
    <source>
        <dbReference type="ARBA" id="ARBA00023295"/>
    </source>
</evidence>
<gene>
    <name evidence="6" type="ORF">AWU65_28515</name>
</gene>
<sequence length="363" mass="41384">MPERLKYHFEPKTGWINDPNGLVFFKGRYHAFFQHYPFVPRWGQMHWGHAVSDDLVHWEELSIALYPDQEYEDSEQGGCFSGCAVVKDDILYLIYTSVSDVHGQTQSVAISHDGIHFEKYSGNPVIREFPPEASADFRDPKVTFMDGVYYMVIASGKEDIGKILLYQSQNLLDWDYVGVLFEGSEYGGVLECPDFFPFEGKYLLMFSQINRDTRATMFAYGNFDGKQLTDFSLHAPHIGPHYYAPQTFLDPKGRRIIIGWLFNKDEKLNGGADYAGALTIPCELSMKDGKLLAYPVAEAQELLNNSDELVVIENDKVWIKANNTTFPVEYGGAINSIKVLRDTKTIEVFVNKGEAVFTYWYAK</sequence>
<dbReference type="OrthoDB" id="9759709at2"/>
<dbReference type="STRING" id="59843.A3958_00785"/>
<accession>A0A163EU85</accession>
<dbReference type="GO" id="GO:0004564">
    <property type="term" value="F:beta-fructofuranosidase activity"/>
    <property type="evidence" value="ECO:0007669"/>
    <property type="project" value="UniProtKB-EC"/>
</dbReference>
<dbReference type="InterPro" id="IPR013148">
    <property type="entry name" value="Glyco_hydro_32_N"/>
</dbReference>
<dbReference type="CDD" id="cd08996">
    <property type="entry name" value="GH32_FFase"/>
    <property type="match status" value="1"/>
</dbReference>
<dbReference type="SUPFAM" id="SSF75005">
    <property type="entry name" value="Arabinanase/levansucrase/invertase"/>
    <property type="match status" value="1"/>
</dbReference>
<evidence type="ECO:0000259" key="5">
    <source>
        <dbReference type="Pfam" id="PF00251"/>
    </source>
</evidence>
<evidence type="ECO:0000313" key="7">
    <source>
        <dbReference type="Proteomes" id="UP000076796"/>
    </source>
</evidence>
<comment type="similarity">
    <text evidence="1">Belongs to the glycosyl hydrolase 32 family.</text>
</comment>
<name>A0A163EU85_9BACL</name>
<dbReference type="Gene3D" id="2.115.10.20">
    <property type="entry name" value="Glycosyl hydrolase domain, family 43"/>
    <property type="match status" value="1"/>
</dbReference>
<dbReference type="InterPro" id="IPR023296">
    <property type="entry name" value="Glyco_hydro_beta-prop_sf"/>
</dbReference>
<dbReference type="GeneID" id="97554411"/>
<proteinExistence type="inferred from homology"/>
<dbReference type="GO" id="GO:0005975">
    <property type="term" value="P:carbohydrate metabolic process"/>
    <property type="evidence" value="ECO:0007669"/>
    <property type="project" value="InterPro"/>
</dbReference>
<keyword evidence="3" id="KW-0378">Hydrolase</keyword>
<evidence type="ECO:0000256" key="1">
    <source>
        <dbReference type="ARBA" id="ARBA00009902"/>
    </source>
</evidence>
<evidence type="ECO:0000256" key="2">
    <source>
        <dbReference type="ARBA" id="ARBA00012758"/>
    </source>
</evidence>
<feature type="domain" description="Glycosyl hydrolase family 32 N-terminal" evidence="5">
    <location>
        <begin position="8"/>
        <end position="295"/>
    </location>
</feature>
<dbReference type="AlphaFoldDB" id="A0A163EU85"/>
<dbReference type="EC" id="3.2.1.26" evidence="2"/>